<evidence type="ECO:0000313" key="3">
    <source>
        <dbReference type="Proteomes" id="UP000324222"/>
    </source>
</evidence>
<organism evidence="2 3">
    <name type="scientific">Portunus trituberculatus</name>
    <name type="common">Swimming crab</name>
    <name type="synonym">Neptunus trituberculatus</name>
    <dbReference type="NCBI Taxonomy" id="210409"/>
    <lineage>
        <taxon>Eukaryota</taxon>
        <taxon>Metazoa</taxon>
        <taxon>Ecdysozoa</taxon>
        <taxon>Arthropoda</taxon>
        <taxon>Crustacea</taxon>
        <taxon>Multicrustacea</taxon>
        <taxon>Malacostraca</taxon>
        <taxon>Eumalacostraca</taxon>
        <taxon>Eucarida</taxon>
        <taxon>Decapoda</taxon>
        <taxon>Pleocyemata</taxon>
        <taxon>Brachyura</taxon>
        <taxon>Eubrachyura</taxon>
        <taxon>Portunoidea</taxon>
        <taxon>Portunidae</taxon>
        <taxon>Portuninae</taxon>
        <taxon>Portunus</taxon>
    </lineage>
</organism>
<accession>A0A5B7HYI4</accession>
<keyword evidence="3" id="KW-1185">Reference proteome</keyword>
<feature type="region of interest" description="Disordered" evidence="1">
    <location>
        <begin position="42"/>
        <end position="71"/>
    </location>
</feature>
<dbReference type="AlphaFoldDB" id="A0A5B7HYI4"/>
<name>A0A5B7HYI4_PORTR</name>
<proteinExistence type="predicted"/>
<sequence>MWQRRQPIIQKASKHYAKEYPNFRLELRCSDRLELATPWARSGKAAGVAGRHDGKTEGQDPERSVLRGRTL</sequence>
<evidence type="ECO:0000256" key="1">
    <source>
        <dbReference type="SAM" id="MobiDB-lite"/>
    </source>
</evidence>
<comment type="caution">
    <text evidence="2">The sequence shown here is derived from an EMBL/GenBank/DDBJ whole genome shotgun (WGS) entry which is preliminary data.</text>
</comment>
<gene>
    <name evidence="2" type="ORF">E2C01_069427</name>
</gene>
<dbReference type="Proteomes" id="UP000324222">
    <property type="component" value="Unassembled WGS sequence"/>
</dbReference>
<feature type="compositionally biased region" description="Basic and acidic residues" evidence="1">
    <location>
        <begin position="50"/>
        <end position="65"/>
    </location>
</feature>
<reference evidence="2 3" key="1">
    <citation type="submission" date="2019-05" db="EMBL/GenBank/DDBJ databases">
        <title>Another draft genome of Portunus trituberculatus and its Hox gene families provides insights of decapod evolution.</title>
        <authorList>
            <person name="Jeong J.-H."/>
            <person name="Song I."/>
            <person name="Kim S."/>
            <person name="Choi T."/>
            <person name="Kim D."/>
            <person name="Ryu S."/>
            <person name="Kim W."/>
        </authorList>
    </citation>
    <scope>NUCLEOTIDE SEQUENCE [LARGE SCALE GENOMIC DNA]</scope>
    <source>
        <tissue evidence="2">Muscle</tissue>
    </source>
</reference>
<protein>
    <submittedName>
        <fullName evidence="2">Uncharacterized protein</fullName>
    </submittedName>
</protein>
<dbReference type="EMBL" id="VSRR010040240">
    <property type="protein sequence ID" value="MPC75043.1"/>
    <property type="molecule type" value="Genomic_DNA"/>
</dbReference>
<evidence type="ECO:0000313" key="2">
    <source>
        <dbReference type="EMBL" id="MPC75043.1"/>
    </source>
</evidence>